<dbReference type="RefSeq" id="WP_188665373.1">
    <property type="nucleotide sequence ID" value="NZ_BMJI01000001.1"/>
</dbReference>
<gene>
    <name evidence="10" type="ORF">GCM10011512_03410</name>
</gene>
<evidence type="ECO:0000256" key="3">
    <source>
        <dbReference type="ARBA" id="ARBA00022679"/>
    </source>
</evidence>
<feature type="compositionally biased region" description="Low complexity" evidence="7">
    <location>
        <begin position="183"/>
        <end position="193"/>
    </location>
</feature>
<sequence length="495" mass="51538">MAQTFNLPDAGEGLTEAEIVSWKVSPGDTVAINDVLVEIETAKSLVELPSPWAGTVGELLVAEGVTVEVGTPIITVLETGEAPGAPAPAAPAEHEDPTPPDVGPQPAVPGPLVGSGPRADAVKRRARHTPTRPPHSTPASRETGTRDTGSQHTGTGAAPTPSPRPQAPATPPAAAPAPPSPSTTPAAASSPVRAAGNRIERLVQRVLAKPPVRKAAKDLGIDLADVTASGAGGEVTRDDLLSYAEQVARNQALAPQFWDADQDRIERVTVRGVRKATAAAMVQSAFSAPHVSIFVDVDASRTMEFVQRLKASRDFEGIKVSPLLILAKAVIWAAARNPQVNASWVSGQTGDEIHIKHFMNLGIAAATPRGLMVPNIKHAQDLTLKELAVALGELATTARAGKTKPADMQGGTLSITNIGALGIDIGTPIINPGEVAIVAFGTIRQKPWVVSGEVIPRWITTLGGSFDHRVVDGDLSARFMADVAAIMEEPALLLE</sequence>
<dbReference type="SUPFAM" id="SSF52777">
    <property type="entry name" value="CoA-dependent acyltransferases"/>
    <property type="match status" value="1"/>
</dbReference>
<evidence type="ECO:0000256" key="2">
    <source>
        <dbReference type="ARBA" id="ARBA00007317"/>
    </source>
</evidence>
<dbReference type="InterPro" id="IPR023213">
    <property type="entry name" value="CAT-like_dom_sf"/>
</dbReference>
<feature type="domain" description="Peripheral subunit-binding (PSBD)" evidence="9">
    <location>
        <begin position="207"/>
        <end position="244"/>
    </location>
</feature>
<dbReference type="InterPro" id="IPR000089">
    <property type="entry name" value="Biotin_lipoyl"/>
</dbReference>
<accession>A0ABQ1NMD6</accession>
<keyword evidence="10" id="KW-0670">Pyruvate</keyword>
<evidence type="ECO:0000256" key="4">
    <source>
        <dbReference type="ARBA" id="ARBA00022823"/>
    </source>
</evidence>
<dbReference type="Pfam" id="PF00198">
    <property type="entry name" value="2-oxoacid_dh"/>
    <property type="match status" value="1"/>
</dbReference>
<feature type="compositionally biased region" description="Pro residues" evidence="7">
    <location>
        <begin position="99"/>
        <end position="109"/>
    </location>
</feature>
<evidence type="ECO:0000256" key="5">
    <source>
        <dbReference type="ARBA" id="ARBA00023315"/>
    </source>
</evidence>
<dbReference type="Pfam" id="PF00364">
    <property type="entry name" value="Biotin_lipoyl"/>
    <property type="match status" value="1"/>
</dbReference>
<comment type="caution">
    <text evidence="10">The sequence shown here is derived from an EMBL/GenBank/DDBJ whole genome shotgun (WGS) entry which is preliminary data.</text>
</comment>
<evidence type="ECO:0000313" key="10">
    <source>
        <dbReference type="EMBL" id="GGC80054.1"/>
    </source>
</evidence>
<dbReference type="Gene3D" id="2.40.50.100">
    <property type="match status" value="1"/>
</dbReference>
<evidence type="ECO:0000259" key="9">
    <source>
        <dbReference type="PROSITE" id="PS51826"/>
    </source>
</evidence>
<evidence type="ECO:0000256" key="7">
    <source>
        <dbReference type="SAM" id="MobiDB-lite"/>
    </source>
</evidence>
<feature type="compositionally biased region" description="Pro residues" evidence="7">
    <location>
        <begin position="160"/>
        <end position="182"/>
    </location>
</feature>
<keyword evidence="3 6" id="KW-0808">Transferase</keyword>
<dbReference type="Pfam" id="PF02817">
    <property type="entry name" value="E3_binding"/>
    <property type="match status" value="1"/>
</dbReference>
<protein>
    <recommendedName>
        <fullName evidence="6">Dihydrolipoamide acetyltransferase component of pyruvate dehydrogenase complex</fullName>
        <ecNumber evidence="6">2.3.1.-</ecNumber>
    </recommendedName>
</protein>
<dbReference type="InterPro" id="IPR050743">
    <property type="entry name" value="2-oxoacid_DH_E2_comp"/>
</dbReference>
<dbReference type="PROSITE" id="PS51826">
    <property type="entry name" value="PSBD"/>
    <property type="match status" value="1"/>
</dbReference>
<dbReference type="PROSITE" id="PS50968">
    <property type="entry name" value="BIOTINYL_LIPOYL"/>
    <property type="match status" value="1"/>
</dbReference>
<keyword evidence="11" id="KW-1185">Reference proteome</keyword>
<proteinExistence type="inferred from homology"/>
<comment type="cofactor">
    <cofactor evidence="1 6">
        <name>(R)-lipoate</name>
        <dbReference type="ChEBI" id="CHEBI:83088"/>
    </cofactor>
</comment>
<keyword evidence="5 6" id="KW-0012">Acyltransferase</keyword>
<organism evidence="10 11">
    <name type="scientific">Tersicoccus solisilvae</name>
    <dbReference type="NCBI Taxonomy" id="1882339"/>
    <lineage>
        <taxon>Bacteria</taxon>
        <taxon>Bacillati</taxon>
        <taxon>Actinomycetota</taxon>
        <taxon>Actinomycetes</taxon>
        <taxon>Micrococcales</taxon>
        <taxon>Micrococcaceae</taxon>
        <taxon>Tersicoccus</taxon>
    </lineage>
</organism>
<feature type="domain" description="Lipoyl-binding" evidence="8">
    <location>
        <begin position="2"/>
        <end position="78"/>
    </location>
</feature>
<dbReference type="PANTHER" id="PTHR43178:SF5">
    <property type="entry name" value="LIPOAMIDE ACYLTRANSFERASE COMPONENT OF BRANCHED-CHAIN ALPHA-KETO ACID DEHYDROGENASE COMPLEX, MITOCHONDRIAL"/>
    <property type="match status" value="1"/>
</dbReference>
<evidence type="ECO:0000259" key="8">
    <source>
        <dbReference type="PROSITE" id="PS50968"/>
    </source>
</evidence>
<dbReference type="Gene3D" id="4.10.320.10">
    <property type="entry name" value="E3-binding domain"/>
    <property type="match status" value="1"/>
</dbReference>
<dbReference type="EC" id="2.3.1.-" evidence="6"/>
<dbReference type="CDD" id="cd06849">
    <property type="entry name" value="lipoyl_domain"/>
    <property type="match status" value="1"/>
</dbReference>
<reference evidence="11" key="1">
    <citation type="journal article" date="2019" name="Int. J. Syst. Evol. Microbiol.">
        <title>The Global Catalogue of Microorganisms (GCM) 10K type strain sequencing project: providing services to taxonomists for standard genome sequencing and annotation.</title>
        <authorList>
            <consortium name="The Broad Institute Genomics Platform"/>
            <consortium name="The Broad Institute Genome Sequencing Center for Infectious Disease"/>
            <person name="Wu L."/>
            <person name="Ma J."/>
        </authorList>
    </citation>
    <scope>NUCLEOTIDE SEQUENCE [LARGE SCALE GENOMIC DNA]</scope>
    <source>
        <strain evidence="11">CGMCC 1.15480</strain>
    </source>
</reference>
<comment type="similarity">
    <text evidence="2 6">Belongs to the 2-oxoacid dehydrogenase family.</text>
</comment>
<dbReference type="SUPFAM" id="SSF47005">
    <property type="entry name" value="Peripheral subunit-binding domain of 2-oxo acid dehydrogenase complex"/>
    <property type="match status" value="1"/>
</dbReference>
<evidence type="ECO:0000256" key="1">
    <source>
        <dbReference type="ARBA" id="ARBA00001938"/>
    </source>
</evidence>
<evidence type="ECO:0000256" key="6">
    <source>
        <dbReference type="RuleBase" id="RU003423"/>
    </source>
</evidence>
<name>A0ABQ1NMD6_9MICC</name>
<feature type="region of interest" description="Disordered" evidence="7">
    <location>
        <begin position="81"/>
        <end position="193"/>
    </location>
</feature>
<dbReference type="EMBL" id="BMJI01000001">
    <property type="protein sequence ID" value="GGC80054.1"/>
    <property type="molecule type" value="Genomic_DNA"/>
</dbReference>
<dbReference type="InterPro" id="IPR036625">
    <property type="entry name" value="E3-bd_dom_sf"/>
</dbReference>
<dbReference type="SUPFAM" id="SSF51230">
    <property type="entry name" value="Single hybrid motif"/>
    <property type="match status" value="1"/>
</dbReference>
<dbReference type="InterPro" id="IPR011053">
    <property type="entry name" value="Single_hybrid_motif"/>
</dbReference>
<dbReference type="Gene3D" id="3.30.559.10">
    <property type="entry name" value="Chloramphenicol acetyltransferase-like domain"/>
    <property type="match status" value="1"/>
</dbReference>
<dbReference type="InterPro" id="IPR001078">
    <property type="entry name" value="2-oxoacid_DH_actylTfrase"/>
</dbReference>
<dbReference type="Proteomes" id="UP000597761">
    <property type="component" value="Unassembled WGS sequence"/>
</dbReference>
<dbReference type="InterPro" id="IPR004167">
    <property type="entry name" value="PSBD"/>
</dbReference>
<dbReference type="PANTHER" id="PTHR43178">
    <property type="entry name" value="DIHYDROLIPOAMIDE ACETYLTRANSFERASE COMPONENT OF PYRUVATE DEHYDROGENASE COMPLEX"/>
    <property type="match status" value="1"/>
</dbReference>
<keyword evidence="4 6" id="KW-0450">Lipoyl</keyword>
<evidence type="ECO:0000313" key="11">
    <source>
        <dbReference type="Proteomes" id="UP000597761"/>
    </source>
</evidence>